<dbReference type="PROSITE" id="PS51257">
    <property type="entry name" value="PROKAR_LIPOPROTEIN"/>
    <property type="match status" value="1"/>
</dbReference>
<keyword evidence="1" id="KW-0732">Signal</keyword>
<comment type="caution">
    <text evidence="2">The sequence shown here is derived from an EMBL/GenBank/DDBJ whole genome shotgun (WGS) entry which is preliminary data.</text>
</comment>
<keyword evidence="2" id="KW-0449">Lipoprotein</keyword>
<organism evidence="2 3">
    <name type="scientific">Actibacterium naphthalenivorans</name>
    <dbReference type="NCBI Taxonomy" id="1614693"/>
    <lineage>
        <taxon>Bacteria</taxon>
        <taxon>Pseudomonadati</taxon>
        <taxon>Pseudomonadota</taxon>
        <taxon>Alphaproteobacteria</taxon>
        <taxon>Rhodobacterales</taxon>
        <taxon>Roseobacteraceae</taxon>
        <taxon>Actibacterium</taxon>
    </lineage>
</organism>
<protein>
    <submittedName>
        <fullName evidence="2">Putative lipoprotein with Yx(FWY)xxD motif</fullName>
    </submittedName>
</protein>
<feature type="chain" id="PRO_5032503614" evidence="1">
    <location>
        <begin position="22"/>
        <end position="164"/>
    </location>
</feature>
<dbReference type="AlphaFoldDB" id="A0A840CMQ6"/>
<evidence type="ECO:0000313" key="2">
    <source>
        <dbReference type="EMBL" id="MBB4024006.1"/>
    </source>
</evidence>
<evidence type="ECO:0000313" key="3">
    <source>
        <dbReference type="Proteomes" id="UP000585681"/>
    </source>
</evidence>
<name>A0A840CMQ6_9RHOB</name>
<gene>
    <name evidence="2" type="ORF">GGR17_003846</name>
</gene>
<reference evidence="2" key="1">
    <citation type="submission" date="2020-08" db="EMBL/GenBank/DDBJ databases">
        <title>Genomic Encyclopedia of Type Strains, Phase IV (KMG-IV): sequencing the most valuable type-strain genomes for metagenomic binning, comparative biology and taxonomic classification.</title>
        <authorList>
            <person name="Goeker M."/>
        </authorList>
    </citation>
    <scope>NUCLEOTIDE SEQUENCE [LARGE SCALE GENOMIC DNA]</scope>
    <source>
        <strain evidence="2">DSM 105040</strain>
    </source>
</reference>
<dbReference type="EMBL" id="JACIEQ010000017">
    <property type="protein sequence ID" value="MBB4024006.1"/>
    <property type="molecule type" value="Genomic_DNA"/>
</dbReference>
<dbReference type="Proteomes" id="UP000585681">
    <property type="component" value="Unassembled WGS sequence"/>
</dbReference>
<dbReference type="RefSeq" id="WP_054540727.1">
    <property type="nucleotide sequence ID" value="NZ_JACIEQ010000017.1"/>
</dbReference>
<accession>A0A840CMQ6</accession>
<evidence type="ECO:0000256" key="1">
    <source>
        <dbReference type="SAM" id="SignalP"/>
    </source>
</evidence>
<sequence>MHKFTVMSLFAAMAACGTALAAQDAGAPTLTLAASEEFGPYVLGPDGRPVYAMLTELKIGDGQDALQSCEVTCRDNWPVLIVDGDVTVGDGLDAAMADTLDWRGRKVAQYGDQPLFQFYRDQPGEEPQGQGVFSFGGYWALLTPEGKTLRTDTMPEQDETADPD</sequence>
<feature type="signal peptide" evidence="1">
    <location>
        <begin position="1"/>
        <end position="21"/>
    </location>
</feature>
<proteinExistence type="predicted"/>
<keyword evidence="3" id="KW-1185">Reference proteome</keyword>